<dbReference type="Proteomes" id="UP000289738">
    <property type="component" value="Chromosome B08"/>
</dbReference>
<organism evidence="2 3">
    <name type="scientific">Arachis hypogaea</name>
    <name type="common">Peanut</name>
    <dbReference type="NCBI Taxonomy" id="3818"/>
    <lineage>
        <taxon>Eukaryota</taxon>
        <taxon>Viridiplantae</taxon>
        <taxon>Streptophyta</taxon>
        <taxon>Embryophyta</taxon>
        <taxon>Tracheophyta</taxon>
        <taxon>Spermatophyta</taxon>
        <taxon>Magnoliopsida</taxon>
        <taxon>eudicotyledons</taxon>
        <taxon>Gunneridae</taxon>
        <taxon>Pentapetalae</taxon>
        <taxon>rosids</taxon>
        <taxon>fabids</taxon>
        <taxon>Fabales</taxon>
        <taxon>Fabaceae</taxon>
        <taxon>Papilionoideae</taxon>
        <taxon>50 kb inversion clade</taxon>
        <taxon>dalbergioids sensu lato</taxon>
        <taxon>Dalbergieae</taxon>
        <taxon>Pterocarpus clade</taxon>
        <taxon>Arachis</taxon>
    </lineage>
</organism>
<keyword evidence="3" id="KW-1185">Reference proteome</keyword>
<evidence type="ECO:0000313" key="3">
    <source>
        <dbReference type="Proteomes" id="UP000289738"/>
    </source>
</evidence>
<proteinExistence type="predicted"/>
<gene>
    <name evidence="2" type="ORF">Ahy_B08g094343</name>
</gene>
<sequence length="86" mass="9816">MALSSSLSVASESKYDIFLSFRGVDTRGGFLSHLIKALNQKQIEIYFLKVIPELALQDSKLSFRQFLDTWRNRKAELAVFGTRGPY</sequence>
<evidence type="ECO:0000259" key="1">
    <source>
        <dbReference type="Pfam" id="PF01582"/>
    </source>
</evidence>
<protein>
    <recommendedName>
        <fullName evidence="1">TIR domain-containing protein</fullName>
    </recommendedName>
</protein>
<dbReference type="Gene3D" id="3.40.50.10140">
    <property type="entry name" value="Toll/interleukin-1 receptor homology (TIR) domain"/>
    <property type="match status" value="1"/>
</dbReference>
<dbReference type="InterPro" id="IPR035897">
    <property type="entry name" value="Toll_tir_struct_dom_sf"/>
</dbReference>
<reference evidence="2 3" key="1">
    <citation type="submission" date="2019-01" db="EMBL/GenBank/DDBJ databases">
        <title>Sequencing of cultivated peanut Arachis hypogaea provides insights into genome evolution and oil improvement.</title>
        <authorList>
            <person name="Chen X."/>
        </authorList>
    </citation>
    <scope>NUCLEOTIDE SEQUENCE [LARGE SCALE GENOMIC DNA]</scope>
    <source>
        <strain evidence="3">cv. Fuhuasheng</strain>
        <tissue evidence="2">Leaves</tissue>
    </source>
</reference>
<accession>A0A444Y8W9</accession>
<dbReference type="InterPro" id="IPR000157">
    <property type="entry name" value="TIR_dom"/>
</dbReference>
<dbReference type="EMBL" id="SDMP01000018">
    <property type="protein sequence ID" value="RYQ98296.1"/>
    <property type="molecule type" value="Genomic_DNA"/>
</dbReference>
<dbReference type="SUPFAM" id="SSF52200">
    <property type="entry name" value="Toll/Interleukin receptor TIR domain"/>
    <property type="match status" value="1"/>
</dbReference>
<dbReference type="GO" id="GO:0007165">
    <property type="term" value="P:signal transduction"/>
    <property type="evidence" value="ECO:0007669"/>
    <property type="project" value="InterPro"/>
</dbReference>
<name>A0A444Y8W9_ARAHY</name>
<feature type="domain" description="TIR" evidence="1">
    <location>
        <begin position="14"/>
        <end position="48"/>
    </location>
</feature>
<dbReference type="AlphaFoldDB" id="A0A444Y8W9"/>
<comment type="caution">
    <text evidence="2">The sequence shown here is derived from an EMBL/GenBank/DDBJ whole genome shotgun (WGS) entry which is preliminary data.</text>
</comment>
<evidence type="ECO:0000313" key="2">
    <source>
        <dbReference type="EMBL" id="RYQ98296.1"/>
    </source>
</evidence>
<dbReference type="Pfam" id="PF01582">
    <property type="entry name" value="TIR"/>
    <property type="match status" value="1"/>
</dbReference>